<feature type="domain" description="C2H2-type" evidence="12">
    <location>
        <begin position="26"/>
        <end position="54"/>
    </location>
</feature>
<dbReference type="AlphaFoldDB" id="A0A1V9XIT3"/>
<dbReference type="PROSITE" id="PS00028">
    <property type="entry name" value="ZINC_FINGER_C2H2_1"/>
    <property type="match status" value="2"/>
</dbReference>
<dbReference type="GO" id="GO:0000981">
    <property type="term" value="F:DNA-binding transcription factor activity, RNA polymerase II-specific"/>
    <property type="evidence" value="ECO:0007669"/>
    <property type="project" value="TreeGrafter"/>
</dbReference>
<keyword evidence="2" id="KW-0479">Metal-binding</keyword>
<name>A0A1V9XIT3_9ACAR</name>
<evidence type="ECO:0000313" key="14">
    <source>
        <dbReference type="Proteomes" id="UP000192247"/>
    </source>
</evidence>
<evidence type="ECO:0000256" key="3">
    <source>
        <dbReference type="ARBA" id="ARBA00022737"/>
    </source>
</evidence>
<keyword evidence="4 10" id="KW-0863">Zinc-finger</keyword>
<evidence type="ECO:0000256" key="9">
    <source>
        <dbReference type="ARBA" id="ARBA00023242"/>
    </source>
</evidence>
<sequence length="124" mass="13783">MTSGLICPAVSLPDLLSAFVDSSVGHRCEFCLKLYATRRILEIHISTVHLKQRPYPCGICHQTFTQRGTLNRHLRIHTGERFQSSACTCTACGDSVQAGPERRRSATQQQARLGDSDERRLIAA</sequence>
<dbReference type="Pfam" id="PF00096">
    <property type="entry name" value="zf-C2H2"/>
    <property type="match status" value="1"/>
</dbReference>
<protein>
    <submittedName>
        <fullName evidence="13">Zinc finger protein-like</fullName>
    </submittedName>
</protein>
<evidence type="ECO:0000256" key="2">
    <source>
        <dbReference type="ARBA" id="ARBA00022723"/>
    </source>
</evidence>
<evidence type="ECO:0000256" key="11">
    <source>
        <dbReference type="SAM" id="MobiDB-lite"/>
    </source>
</evidence>
<evidence type="ECO:0000259" key="12">
    <source>
        <dbReference type="PROSITE" id="PS50157"/>
    </source>
</evidence>
<keyword evidence="5" id="KW-0862">Zinc</keyword>
<evidence type="ECO:0000256" key="1">
    <source>
        <dbReference type="ARBA" id="ARBA00004123"/>
    </source>
</evidence>
<dbReference type="SUPFAM" id="SSF57667">
    <property type="entry name" value="beta-beta-alpha zinc fingers"/>
    <property type="match status" value="1"/>
</dbReference>
<evidence type="ECO:0000256" key="7">
    <source>
        <dbReference type="ARBA" id="ARBA00023125"/>
    </source>
</evidence>
<dbReference type="PANTHER" id="PTHR24394">
    <property type="entry name" value="ZINC FINGER PROTEIN"/>
    <property type="match status" value="1"/>
</dbReference>
<dbReference type="GO" id="GO:0008270">
    <property type="term" value="F:zinc ion binding"/>
    <property type="evidence" value="ECO:0007669"/>
    <property type="project" value="UniProtKB-KW"/>
</dbReference>
<dbReference type="GO" id="GO:0005634">
    <property type="term" value="C:nucleus"/>
    <property type="evidence" value="ECO:0007669"/>
    <property type="project" value="UniProtKB-SubCell"/>
</dbReference>
<dbReference type="PANTHER" id="PTHR24394:SF29">
    <property type="entry name" value="MYONEURIN"/>
    <property type="match status" value="1"/>
</dbReference>
<dbReference type="GO" id="GO:0003677">
    <property type="term" value="F:DNA binding"/>
    <property type="evidence" value="ECO:0007669"/>
    <property type="project" value="UniProtKB-KW"/>
</dbReference>
<comment type="subcellular location">
    <subcellularLocation>
        <location evidence="1">Nucleus</location>
    </subcellularLocation>
</comment>
<keyword evidence="14" id="KW-1185">Reference proteome</keyword>
<dbReference type="InterPro" id="IPR036236">
    <property type="entry name" value="Znf_C2H2_sf"/>
</dbReference>
<dbReference type="SMART" id="SM00355">
    <property type="entry name" value="ZnF_C2H2"/>
    <property type="match status" value="2"/>
</dbReference>
<evidence type="ECO:0000256" key="8">
    <source>
        <dbReference type="ARBA" id="ARBA00023163"/>
    </source>
</evidence>
<dbReference type="FunFam" id="3.30.160.60:FF:000325">
    <property type="entry name" value="ZFP90 zinc finger protein"/>
    <property type="match status" value="1"/>
</dbReference>
<dbReference type="InParanoid" id="A0A1V9XIT3"/>
<keyword evidence="6" id="KW-0805">Transcription regulation</keyword>
<keyword evidence="9" id="KW-0539">Nucleus</keyword>
<proteinExistence type="predicted"/>
<keyword evidence="3" id="KW-0677">Repeat</keyword>
<evidence type="ECO:0000313" key="13">
    <source>
        <dbReference type="EMBL" id="OQR73293.1"/>
    </source>
</evidence>
<evidence type="ECO:0000256" key="4">
    <source>
        <dbReference type="ARBA" id="ARBA00022771"/>
    </source>
</evidence>
<dbReference type="InterPro" id="IPR013087">
    <property type="entry name" value="Znf_C2H2_type"/>
</dbReference>
<keyword evidence="7" id="KW-0238">DNA-binding</keyword>
<dbReference type="STRING" id="418985.A0A1V9XIT3"/>
<dbReference type="OrthoDB" id="8922241at2759"/>
<gene>
    <name evidence="13" type="ORF">BIW11_03611</name>
</gene>
<reference evidence="13 14" key="1">
    <citation type="journal article" date="2017" name="Gigascience">
        <title>Draft genome of the honey bee ectoparasitic mite, Tropilaelaps mercedesae, is shaped by the parasitic life history.</title>
        <authorList>
            <person name="Dong X."/>
            <person name="Armstrong S.D."/>
            <person name="Xia D."/>
            <person name="Makepeace B.L."/>
            <person name="Darby A.C."/>
            <person name="Kadowaki T."/>
        </authorList>
    </citation>
    <scope>NUCLEOTIDE SEQUENCE [LARGE SCALE GENOMIC DNA]</scope>
    <source>
        <strain evidence="13">Wuxi-XJTLU</strain>
    </source>
</reference>
<dbReference type="PROSITE" id="PS50157">
    <property type="entry name" value="ZINC_FINGER_C2H2_2"/>
    <property type="match status" value="2"/>
</dbReference>
<evidence type="ECO:0000256" key="5">
    <source>
        <dbReference type="ARBA" id="ARBA00022833"/>
    </source>
</evidence>
<evidence type="ECO:0000256" key="10">
    <source>
        <dbReference type="PROSITE-ProRule" id="PRU00042"/>
    </source>
</evidence>
<organism evidence="13 14">
    <name type="scientific">Tropilaelaps mercedesae</name>
    <dbReference type="NCBI Taxonomy" id="418985"/>
    <lineage>
        <taxon>Eukaryota</taxon>
        <taxon>Metazoa</taxon>
        <taxon>Ecdysozoa</taxon>
        <taxon>Arthropoda</taxon>
        <taxon>Chelicerata</taxon>
        <taxon>Arachnida</taxon>
        <taxon>Acari</taxon>
        <taxon>Parasitiformes</taxon>
        <taxon>Mesostigmata</taxon>
        <taxon>Gamasina</taxon>
        <taxon>Dermanyssoidea</taxon>
        <taxon>Laelapidae</taxon>
        <taxon>Tropilaelaps</taxon>
    </lineage>
</organism>
<evidence type="ECO:0000256" key="6">
    <source>
        <dbReference type="ARBA" id="ARBA00023015"/>
    </source>
</evidence>
<dbReference type="Proteomes" id="UP000192247">
    <property type="component" value="Unassembled WGS sequence"/>
</dbReference>
<accession>A0A1V9XIT3</accession>
<dbReference type="Gene3D" id="3.30.160.60">
    <property type="entry name" value="Classic Zinc Finger"/>
    <property type="match status" value="1"/>
</dbReference>
<feature type="domain" description="C2H2-type" evidence="12">
    <location>
        <begin position="55"/>
        <end position="82"/>
    </location>
</feature>
<dbReference type="EMBL" id="MNPL01010166">
    <property type="protein sequence ID" value="OQR73293.1"/>
    <property type="molecule type" value="Genomic_DNA"/>
</dbReference>
<feature type="region of interest" description="Disordered" evidence="11">
    <location>
        <begin position="95"/>
        <end position="116"/>
    </location>
</feature>
<keyword evidence="8" id="KW-0804">Transcription</keyword>
<comment type="caution">
    <text evidence="13">The sequence shown here is derived from an EMBL/GenBank/DDBJ whole genome shotgun (WGS) entry which is preliminary data.</text>
</comment>